<evidence type="ECO:0000256" key="1">
    <source>
        <dbReference type="SAM" id="Phobius"/>
    </source>
</evidence>
<dbReference type="EMBL" id="SPLM01000003">
    <property type="protein sequence ID" value="TMW68189.1"/>
    <property type="molecule type" value="Genomic_DNA"/>
</dbReference>
<dbReference type="OrthoDB" id="124593at2759"/>
<keyword evidence="1" id="KW-0472">Membrane</keyword>
<gene>
    <name evidence="2" type="ORF">Poli38472_007861</name>
</gene>
<keyword evidence="1" id="KW-0812">Transmembrane</keyword>
<organism evidence="2 3">
    <name type="scientific">Pythium oligandrum</name>
    <name type="common">Mycoparasitic fungus</name>
    <dbReference type="NCBI Taxonomy" id="41045"/>
    <lineage>
        <taxon>Eukaryota</taxon>
        <taxon>Sar</taxon>
        <taxon>Stramenopiles</taxon>
        <taxon>Oomycota</taxon>
        <taxon>Peronosporomycetes</taxon>
        <taxon>Pythiales</taxon>
        <taxon>Pythiaceae</taxon>
        <taxon>Pythium</taxon>
    </lineage>
</organism>
<name>A0A8K1FPA9_PYTOL</name>
<feature type="transmembrane region" description="Helical" evidence="1">
    <location>
        <begin position="149"/>
        <end position="168"/>
    </location>
</feature>
<feature type="transmembrane region" description="Helical" evidence="1">
    <location>
        <begin position="110"/>
        <end position="129"/>
    </location>
</feature>
<reference evidence="2" key="1">
    <citation type="submission" date="2019-03" db="EMBL/GenBank/DDBJ databases">
        <title>Long read genome sequence of the mycoparasitic Pythium oligandrum ATCC 38472 isolated from sugarbeet rhizosphere.</title>
        <authorList>
            <person name="Gaulin E."/>
        </authorList>
    </citation>
    <scope>NUCLEOTIDE SEQUENCE</scope>
    <source>
        <strain evidence="2">ATCC 38472_TT</strain>
    </source>
</reference>
<proteinExistence type="predicted"/>
<keyword evidence="1" id="KW-1133">Transmembrane helix</keyword>
<sequence>MLKCADSVRSPRLVNESNVVPKVIAVRQARGKNKGVRLSHADEQIVVRHALEILNAAEVILLVEYLEIATPTVCCCFMIIAAQFDSARYNPRISVFYHNSQQSLAAVENLGLYIVLQCLSIVAMNWVMWRRYGLSASTFLSYVLECHAASIQGKMIGWFAVLLYFPVLHYGADFKFKFEFAPIDP</sequence>
<keyword evidence="3" id="KW-1185">Reference proteome</keyword>
<comment type="caution">
    <text evidence="2">The sequence shown here is derived from an EMBL/GenBank/DDBJ whole genome shotgun (WGS) entry which is preliminary data.</text>
</comment>
<evidence type="ECO:0000313" key="2">
    <source>
        <dbReference type="EMBL" id="TMW68189.1"/>
    </source>
</evidence>
<dbReference type="AlphaFoldDB" id="A0A8K1FPA9"/>
<dbReference type="Proteomes" id="UP000794436">
    <property type="component" value="Unassembled WGS sequence"/>
</dbReference>
<evidence type="ECO:0000313" key="3">
    <source>
        <dbReference type="Proteomes" id="UP000794436"/>
    </source>
</evidence>
<accession>A0A8K1FPA9</accession>
<protein>
    <submittedName>
        <fullName evidence="2">Uncharacterized protein</fullName>
    </submittedName>
</protein>